<feature type="chain" id="PRO_5028807990" evidence="1">
    <location>
        <begin position="19"/>
        <end position="116"/>
    </location>
</feature>
<gene>
    <name evidence="2" type="primary">CSP4</name>
</gene>
<dbReference type="AlphaFoldDB" id="A0A7G8Z916"/>
<dbReference type="Gene3D" id="1.10.2080.10">
    <property type="entry name" value="Insect odorant-binding protein A10/Ejaculatory bulb-specific protein 3"/>
    <property type="match status" value="1"/>
</dbReference>
<dbReference type="InterPro" id="IPR005055">
    <property type="entry name" value="A10/PebIII"/>
</dbReference>
<keyword evidence="1" id="KW-0732">Signal</keyword>
<dbReference type="EMBL" id="MT670937">
    <property type="protein sequence ID" value="QNL14941.1"/>
    <property type="molecule type" value="mRNA"/>
</dbReference>
<evidence type="ECO:0000313" key="2">
    <source>
        <dbReference type="EMBL" id="QNL14941.1"/>
    </source>
</evidence>
<name>A0A7G8Z916_9HYME</name>
<protein>
    <submittedName>
        <fullName evidence="2">Chemosensory protein 4</fullName>
    </submittedName>
</protein>
<sequence length="116" mass="13383">MIFQSFILVIVGLSAIVAQELYSDKYDHINVDEILANSRLRESYLQCYLRSGPCVTADAKFFRDTFAEAVLTQCVKCTARQTEIFNKITDWYTKNEPEKYNMVIAKAVKFLAMNNH</sequence>
<proteinExistence type="evidence at transcript level"/>
<reference evidence="2" key="1">
    <citation type="submission" date="2020-06" db="EMBL/GenBank/DDBJ databases">
        <authorList>
            <person name="Sheng S."/>
        </authorList>
    </citation>
    <scope>NUCLEOTIDE SEQUENCE</scope>
    <source>
        <tissue evidence="2">Antenna</tissue>
    </source>
</reference>
<evidence type="ECO:0000256" key="1">
    <source>
        <dbReference type="SAM" id="SignalP"/>
    </source>
</evidence>
<organism evidence="2">
    <name type="scientific">Aulacocentrum confusum</name>
    <dbReference type="NCBI Taxonomy" id="2767324"/>
    <lineage>
        <taxon>Eukaryota</taxon>
        <taxon>Metazoa</taxon>
        <taxon>Ecdysozoa</taxon>
        <taxon>Arthropoda</taxon>
        <taxon>Hexapoda</taxon>
        <taxon>Insecta</taxon>
        <taxon>Pterygota</taxon>
        <taxon>Neoptera</taxon>
        <taxon>Endopterygota</taxon>
        <taxon>Hymenoptera</taxon>
        <taxon>Apocrita</taxon>
        <taxon>Ichneumonoidea</taxon>
        <taxon>Braconidae</taxon>
        <taxon>Macrocentrinae</taxon>
        <taxon>Aulacocentrum</taxon>
    </lineage>
</organism>
<dbReference type="InterPro" id="IPR036682">
    <property type="entry name" value="OS_D_A10/PebIII_sf"/>
</dbReference>
<dbReference type="PANTHER" id="PTHR11257">
    <property type="entry name" value="CHEMOSENSORY PROTEIN-RELATED"/>
    <property type="match status" value="1"/>
</dbReference>
<feature type="signal peptide" evidence="1">
    <location>
        <begin position="1"/>
        <end position="18"/>
    </location>
</feature>
<dbReference type="Pfam" id="PF03392">
    <property type="entry name" value="OS-D"/>
    <property type="match status" value="1"/>
</dbReference>
<accession>A0A7G8Z916</accession>
<dbReference type="PANTHER" id="PTHR11257:SF12">
    <property type="entry name" value="EJACULATORY BULB-SPECIFIC PROTEIN 3-RELATED"/>
    <property type="match status" value="1"/>
</dbReference>
<dbReference type="SUPFAM" id="SSF100910">
    <property type="entry name" value="Chemosensory protein Csp2"/>
    <property type="match status" value="1"/>
</dbReference>